<name>A0ABX0PM13_9BURK</name>
<dbReference type="EMBL" id="JAAQOM010000018">
    <property type="protein sequence ID" value="NIA56935.1"/>
    <property type="molecule type" value="Genomic_DNA"/>
</dbReference>
<gene>
    <name evidence="2" type="ORF">HAV22_25250</name>
</gene>
<dbReference type="Proteomes" id="UP000716322">
    <property type="component" value="Unassembled WGS sequence"/>
</dbReference>
<evidence type="ECO:0000313" key="2">
    <source>
        <dbReference type="EMBL" id="NIA56935.1"/>
    </source>
</evidence>
<dbReference type="Pfam" id="PF03992">
    <property type="entry name" value="ABM"/>
    <property type="match status" value="1"/>
</dbReference>
<keyword evidence="3" id="KW-1185">Reference proteome</keyword>
<dbReference type="InterPro" id="IPR007138">
    <property type="entry name" value="ABM_dom"/>
</dbReference>
<proteinExistence type="predicted"/>
<dbReference type="Gene3D" id="3.30.70.100">
    <property type="match status" value="1"/>
</dbReference>
<dbReference type="SUPFAM" id="SSF54909">
    <property type="entry name" value="Dimeric alpha+beta barrel"/>
    <property type="match status" value="1"/>
</dbReference>
<sequence length="118" mass="13250">MVDDLYWIFTLKVEPGKFGEFRALVADIVAASREESGTLAYQYSVNADETVVHIYERYRDSAAFVAHVEQTFSRFAERFLKLVTVSSLIAYGAPDAAARKALDGFNATYMTLFDGFAR</sequence>
<feature type="domain" description="ABM" evidence="1">
    <location>
        <begin position="8"/>
        <end position="69"/>
    </location>
</feature>
<comment type="caution">
    <text evidence="2">The sequence shown here is derived from an EMBL/GenBank/DDBJ whole genome shotgun (WGS) entry which is preliminary data.</text>
</comment>
<dbReference type="InterPro" id="IPR011008">
    <property type="entry name" value="Dimeric_a/b-barrel"/>
</dbReference>
<reference evidence="2 3" key="1">
    <citation type="submission" date="2020-03" db="EMBL/GenBank/DDBJ databases">
        <title>Genome sequence of strain Massilia sp. TW-1.</title>
        <authorList>
            <person name="Chaudhary D.K."/>
        </authorList>
    </citation>
    <scope>NUCLEOTIDE SEQUENCE [LARGE SCALE GENOMIC DNA]</scope>
    <source>
        <strain evidence="2 3">TW-1</strain>
    </source>
</reference>
<organism evidence="2 3">
    <name type="scientific">Telluria antibiotica</name>
    <dbReference type="NCBI Taxonomy" id="2717319"/>
    <lineage>
        <taxon>Bacteria</taxon>
        <taxon>Pseudomonadati</taxon>
        <taxon>Pseudomonadota</taxon>
        <taxon>Betaproteobacteria</taxon>
        <taxon>Burkholderiales</taxon>
        <taxon>Oxalobacteraceae</taxon>
        <taxon>Telluria group</taxon>
        <taxon>Telluria</taxon>
    </lineage>
</organism>
<protein>
    <recommendedName>
        <fullName evidence="1">ABM domain-containing protein</fullName>
    </recommendedName>
</protein>
<accession>A0ABX0PM13</accession>
<evidence type="ECO:0000259" key="1">
    <source>
        <dbReference type="Pfam" id="PF03992"/>
    </source>
</evidence>
<dbReference type="RefSeq" id="WP_166863034.1">
    <property type="nucleotide sequence ID" value="NZ_JAAQOM010000018.1"/>
</dbReference>
<evidence type="ECO:0000313" key="3">
    <source>
        <dbReference type="Proteomes" id="UP000716322"/>
    </source>
</evidence>